<organism evidence="1 2">
    <name type="scientific">Pararge aegeria aegeria</name>
    <dbReference type="NCBI Taxonomy" id="348720"/>
    <lineage>
        <taxon>Eukaryota</taxon>
        <taxon>Metazoa</taxon>
        <taxon>Ecdysozoa</taxon>
        <taxon>Arthropoda</taxon>
        <taxon>Hexapoda</taxon>
        <taxon>Insecta</taxon>
        <taxon>Pterygota</taxon>
        <taxon>Neoptera</taxon>
        <taxon>Endopterygota</taxon>
        <taxon>Lepidoptera</taxon>
        <taxon>Glossata</taxon>
        <taxon>Ditrysia</taxon>
        <taxon>Papilionoidea</taxon>
        <taxon>Nymphalidae</taxon>
        <taxon>Satyrinae</taxon>
        <taxon>Satyrini</taxon>
        <taxon>Parargina</taxon>
        <taxon>Pararge</taxon>
    </lineage>
</organism>
<dbReference type="EMBL" id="CAKXAJ010024950">
    <property type="protein sequence ID" value="CAH2233270.1"/>
    <property type="molecule type" value="Genomic_DNA"/>
</dbReference>
<accession>A0A8S4RB68</accession>
<evidence type="ECO:0000313" key="1">
    <source>
        <dbReference type="EMBL" id="CAH2233270.1"/>
    </source>
</evidence>
<evidence type="ECO:0000313" key="2">
    <source>
        <dbReference type="Proteomes" id="UP000838756"/>
    </source>
</evidence>
<comment type="caution">
    <text evidence="1">The sequence shown here is derived from an EMBL/GenBank/DDBJ whole genome shotgun (WGS) entry which is preliminary data.</text>
</comment>
<protein>
    <submittedName>
        <fullName evidence="1">Jg2985 protein</fullName>
    </submittedName>
</protein>
<dbReference type="OrthoDB" id="7465615at2759"/>
<reference evidence="1" key="1">
    <citation type="submission" date="2022-03" db="EMBL/GenBank/DDBJ databases">
        <authorList>
            <person name="Lindestad O."/>
        </authorList>
    </citation>
    <scope>NUCLEOTIDE SEQUENCE</scope>
</reference>
<sequence>MLNMNTTTLQPSGHLRPLQEDDMENDEVVSVVIGPPAMRPQYERLNKHTPKPTNCTVANDSTPISTNLVKNLLVQLGREFLTHQVNEDFVFGQYIGNSMRNLTNEFRLKMQHEILDLVVKYQKLSRGELNMSGLIKSPPHEEISSQIITRGVKMEKRLNETDEVWPDFTNLANIVG</sequence>
<proteinExistence type="predicted"/>
<dbReference type="AlphaFoldDB" id="A0A8S4RB68"/>
<dbReference type="Proteomes" id="UP000838756">
    <property type="component" value="Unassembled WGS sequence"/>
</dbReference>
<name>A0A8S4RB68_9NEOP</name>
<gene>
    <name evidence="1" type="primary">jg2985</name>
    <name evidence="1" type="ORF">PAEG_LOCUS11365</name>
</gene>
<keyword evidence="2" id="KW-1185">Reference proteome</keyword>